<proteinExistence type="predicted"/>
<dbReference type="GeneID" id="16045701"/>
<evidence type="ECO:0000313" key="1">
    <source>
        <dbReference type="EMBL" id="AGN33799.1"/>
    </source>
</evidence>
<sequence length="165" mass="18065">MAHRILTSTMNGPYAERLLDAPDVCKNCLRIIRIERVDPARGGVTREFESHYERDPTTTEIAYGPADSVGEQKGVFCAECGTEGAHDRIWRDDDVDGERFRELVQHAIATLEAKGVTLSRQDFAAHALTHFDEDAGVDVALSKATDAAIVAEVASDSDGPEREHA</sequence>
<reference evidence="1 2" key="1">
    <citation type="submission" date="2010-09" db="EMBL/GenBank/DDBJ databases">
        <title>The Genome Sequence of Halorubrum phage CGphi46.</title>
        <authorList>
            <consortium name="The Broad Institute Genome Sequencing Platform"/>
            <person name="Henn M.R."/>
            <person name="Dillon J."/>
            <person name="Levin J."/>
            <person name="Malboeuf C."/>
            <person name="Casali M."/>
            <person name="Russ C."/>
            <person name="Lennon N."/>
            <person name="Chapman S.B."/>
            <person name="Erlich R."/>
            <person name="Young S.K."/>
            <person name="Yandava C."/>
            <person name="Zeng Q."/>
            <person name="Fitzgerald M.F."/>
            <person name="Alvarado L."/>
            <person name="Anderson S."/>
            <person name="Berlin A."/>
            <person name="Chen Z."/>
            <person name="Freedman E."/>
            <person name="Gellesch M."/>
            <person name="Goldberg J."/>
            <person name="Green L."/>
            <person name="Griggs A."/>
            <person name="Gujja S."/>
            <person name="Heilman E."/>
            <person name="Heiman D."/>
            <person name="Hollinger A."/>
            <person name="Howarth C."/>
            <person name="Larson L."/>
            <person name="Mehta T."/>
            <person name="Neiman D."/>
            <person name="Pearson M."/>
            <person name="Roberts A."/>
            <person name="Ryan E."/>
            <person name="Saif S."/>
            <person name="Shea T."/>
            <person name="Shenoy N."/>
            <person name="Sisk P."/>
            <person name="Stolte C."/>
            <person name="Sykes S."/>
            <person name="White J."/>
            <person name="Haas B."/>
            <person name="Nusbaum C."/>
            <person name="Birren B."/>
        </authorList>
    </citation>
    <scope>NUCLEOTIDE SEQUENCE [LARGE SCALE GENOMIC DNA]</scope>
    <source>
        <strain evidence="1 2">CGphi46</strain>
    </source>
</reference>
<dbReference type="OrthoDB" id="36227at10239"/>
<protein>
    <submittedName>
        <fullName evidence="1">Uncharacterized protein</fullName>
    </submittedName>
</protein>
<name>R9TQM5_9CAUD</name>
<organism evidence="1 2">
    <name type="scientific">Halorubrum virus CGphi46</name>
    <dbReference type="NCBI Taxonomy" id="754066"/>
    <lineage>
        <taxon>Viruses</taxon>
        <taxon>Duplodnaviria</taxon>
        <taxon>Heunggongvirae</taxon>
        <taxon>Uroviricota</taxon>
        <taxon>Caudoviricetes</taxon>
        <taxon>Kirjokansivirales</taxon>
        <taxon>Graaviviridae</taxon>
        <taxon>Seejivirus</taxon>
        <taxon>Seejivirus salhabitans</taxon>
    </lineage>
</organism>
<dbReference type="Proteomes" id="UP000202528">
    <property type="component" value="Segment"/>
</dbReference>
<evidence type="ECO:0000313" key="2">
    <source>
        <dbReference type="Proteomes" id="UP000202528"/>
    </source>
</evidence>
<keyword evidence="2" id="KW-1185">Reference proteome</keyword>
<accession>R9TQM5</accession>
<dbReference type="EMBL" id="HQ332141">
    <property type="protein sequence ID" value="AGN33799.1"/>
    <property type="molecule type" value="Genomic_DNA"/>
</dbReference>
<dbReference type="KEGG" id="vg:16045701"/>
<gene>
    <name evidence="1" type="ORF">HALG_00011</name>
</gene>
<dbReference type="RefSeq" id="YP_008126546.1">
    <property type="nucleotide sequence ID" value="NC_021537.1"/>
</dbReference>